<evidence type="ECO:0008006" key="3">
    <source>
        <dbReference type="Google" id="ProtNLM"/>
    </source>
</evidence>
<dbReference type="AlphaFoldDB" id="A0A378Y301"/>
<evidence type="ECO:0000313" key="1">
    <source>
        <dbReference type="EMBL" id="SUA71103.1"/>
    </source>
</evidence>
<gene>
    <name evidence="1" type="ORF">NCTC10343_03990</name>
</gene>
<sequence length="179" mass="19496">MKKGILVASGLVVAALGTYLIAGNMQKEGTNKIETTDIKQLVHDFSAGKGTGQSASINSSQLMVTGDNTQPITYDLPDNEFFVSIAPYVEETHPCATHSLTGCQGEIKNGEFNVTVHDSEGNIIMENAAMKSQPNGFIDLWLPRDKTYRISVNHEGKTAKTEFSTYEKNDTCITTMQLS</sequence>
<dbReference type="InterPro" id="IPR047808">
    <property type="entry name" value="CueP-like"/>
</dbReference>
<dbReference type="Gene3D" id="2.60.40.3700">
    <property type="match status" value="1"/>
</dbReference>
<name>A0A378Y301_PAEPO</name>
<reference evidence="1 2" key="1">
    <citation type="submission" date="2018-06" db="EMBL/GenBank/DDBJ databases">
        <authorList>
            <consortium name="Pathogen Informatics"/>
            <person name="Doyle S."/>
        </authorList>
    </citation>
    <scope>NUCLEOTIDE SEQUENCE [LARGE SCALE GENOMIC DNA]</scope>
    <source>
        <strain evidence="1 2">NCTC10343</strain>
    </source>
</reference>
<organism evidence="1 2">
    <name type="scientific">Paenibacillus polymyxa</name>
    <name type="common">Bacillus polymyxa</name>
    <dbReference type="NCBI Taxonomy" id="1406"/>
    <lineage>
        <taxon>Bacteria</taxon>
        <taxon>Bacillati</taxon>
        <taxon>Bacillota</taxon>
        <taxon>Bacilli</taxon>
        <taxon>Bacillales</taxon>
        <taxon>Paenibacillaceae</taxon>
        <taxon>Paenibacillus</taxon>
    </lineage>
</organism>
<dbReference type="EMBL" id="UGSC01000001">
    <property type="protein sequence ID" value="SUA71103.1"/>
    <property type="molecule type" value="Genomic_DNA"/>
</dbReference>
<proteinExistence type="predicted"/>
<protein>
    <recommendedName>
        <fullName evidence="3">CueP family metal-binding protein</fullName>
    </recommendedName>
</protein>
<dbReference type="Proteomes" id="UP000254400">
    <property type="component" value="Unassembled WGS sequence"/>
</dbReference>
<dbReference type="NCBIfam" id="NF038094">
    <property type="entry name" value="CueP_fam"/>
    <property type="match status" value="1"/>
</dbReference>
<accession>A0A378Y301</accession>
<evidence type="ECO:0000313" key="2">
    <source>
        <dbReference type="Proteomes" id="UP000254400"/>
    </source>
</evidence>
<dbReference type="GeneID" id="93347316"/>
<dbReference type="RefSeq" id="WP_019688148.1">
    <property type="nucleotide sequence ID" value="NZ_CP036496.1"/>
</dbReference>
<dbReference type="Pfam" id="PF21172">
    <property type="entry name" value="CueP"/>
    <property type="match status" value="1"/>
</dbReference>